<dbReference type="AlphaFoldDB" id="A0A4D7BES1"/>
<keyword evidence="3" id="KW-1185">Reference proteome</keyword>
<dbReference type="SUPFAM" id="SSF81343">
    <property type="entry name" value="Fumarate reductase respiratory complex transmembrane subunits"/>
    <property type="match status" value="1"/>
</dbReference>
<keyword evidence="1" id="KW-0812">Transmembrane</keyword>
<feature type="transmembrane region" description="Helical" evidence="1">
    <location>
        <begin position="161"/>
        <end position="182"/>
    </location>
</feature>
<sequence>MRRLRLASGLVLFAYISAHLINHALGVISLDLAERGLGLAVLIWHSRLGTVLLYGAAAIHFGLALRTVFLRRHWNLPVIEIIRLASGFTLPFLLIGHVVATRVAGVFFDIPSSYGRVVTLLVASGSQGWQLALLTPGWLHGCLGLWITLRRFDWARRLKPALITVLVAMPLVAAFGFLRMANEVDVGPLAVAMRQPSAEARAGLIAWQTSLTRGYLVVIGLTLVAGQLRHRWMARQSQET</sequence>
<dbReference type="Proteomes" id="UP000298781">
    <property type="component" value="Chromosome"/>
</dbReference>
<reference evidence="2 3" key="1">
    <citation type="submission" date="2019-04" db="EMBL/GenBank/DDBJ databases">
        <title>Phreatobacter aquaticus sp. nov.</title>
        <authorList>
            <person name="Choi A."/>
        </authorList>
    </citation>
    <scope>NUCLEOTIDE SEQUENCE [LARGE SCALE GENOMIC DNA]</scope>
    <source>
        <strain evidence="2 3">KCTC 52518</strain>
    </source>
</reference>
<protein>
    <recommendedName>
        <fullName evidence="4">Adenylate cyclase</fullName>
    </recommendedName>
</protein>
<accession>A0A4D7BES1</accession>
<dbReference type="KEGG" id="pstg:E8M01_08285"/>
<feature type="transmembrane region" description="Helical" evidence="1">
    <location>
        <begin position="50"/>
        <end position="69"/>
    </location>
</feature>
<feature type="transmembrane region" description="Helical" evidence="1">
    <location>
        <begin position="202"/>
        <end position="225"/>
    </location>
</feature>
<feature type="transmembrane region" description="Helical" evidence="1">
    <location>
        <begin position="81"/>
        <end position="108"/>
    </location>
</feature>
<evidence type="ECO:0008006" key="4">
    <source>
        <dbReference type="Google" id="ProtNLM"/>
    </source>
</evidence>
<dbReference type="GO" id="GO:0016020">
    <property type="term" value="C:membrane"/>
    <property type="evidence" value="ECO:0007669"/>
    <property type="project" value="InterPro"/>
</dbReference>
<keyword evidence="1" id="KW-0472">Membrane</keyword>
<evidence type="ECO:0000256" key="1">
    <source>
        <dbReference type="SAM" id="Phobius"/>
    </source>
</evidence>
<keyword evidence="1" id="KW-1133">Transmembrane helix</keyword>
<feature type="transmembrane region" description="Helical" evidence="1">
    <location>
        <begin position="128"/>
        <end position="149"/>
    </location>
</feature>
<gene>
    <name evidence="2" type="ORF">E8M01_08285</name>
</gene>
<dbReference type="OrthoDB" id="341967at2"/>
<dbReference type="EMBL" id="CP039690">
    <property type="protein sequence ID" value="QCI69105.1"/>
    <property type="molecule type" value="Genomic_DNA"/>
</dbReference>
<name>A0A4D7BES1_9HYPH</name>
<evidence type="ECO:0000313" key="2">
    <source>
        <dbReference type="EMBL" id="QCI69105.1"/>
    </source>
</evidence>
<proteinExistence type="predicted"/>
<evidence type="ECO:0000313" key="3">
    <source>
        <dbReference type="Proteomes" id="UP000298781"/>
    </source>
</evidence>
<organism evidence="2 3">
    <name type="scientific">Phreatobacter stygius</name>
    <dbReference type="NCBI Taxonomy" id="1940610"/>
    <lineage>
        <taxon>Bacteria</taxon>
        <taxon>Pseudomonadati</taxon>
        <taxon>Pseudomonadota</taxon>
        <taxon>Alphaproteobacteria</taxon>
        <taxon>Hyphomicrobiales</taxon>
        <taxon>Phreatobacteraceae</taxon>
        <taxon>Phreatobacter</taxon>
    </lineage>
</organism>
<dbReference type="InterPro" id="IPR034804">
    <property type="entry name" value="SQR/QFR_C/D"/>
</dbReference>